<dbReference type="OMA" id="NYETEIH"/>
<evidence type="ECO:0000256" key="7">
    <source>
        <dbReference type="ARBA" id="ARBA00022676"/>
    </source>
</evidence>
<evidence type="ECO:0000256" key="17">
    <source>
        <dbReference type="ARBA" id="ARBA00023211"/>
    </source>
</evidence>
<evidence type="ECO:0000256" key="8">
    <source>
        <dbReference type="ARBA" id="ARBA00022679"/>
    </source>
</evidence>
<dbReference type="InterPro" id="IPR029044">
    <property type="entry name" value="Nucleotide-diphossugar_trans"/>
</dbReference>
<dbReference type="InterPro" id="IPR039474">
    <property type="entry name" value="POMGNT1_PANDER-like"/>
</dbReference>
<feature type="region of interest" description="Disordered" evidence="20">
    <location>
        <begin position="153"/>
        <end position="179"/>
    </location>
</feature>
<dbReference type="GO" id="GO:0016266">
    <property type="term" value="P:protein O-linked glycosylation via N-acetyl-galactosamine"/>
    <property type="evidence" value="ECO:0007669"/>
    <property type="project" value="TreeGrafter"/>
</dbReference>
<feature type="compositionally biased region" description="Low complexity" evidence="20">
    <location>
        <begin position="750"/>
        <end position="768"/>
    </location>
</feature>
<keyword evidence="14" id="KW-0333">Golgi apparatus</keyword>
<dbReference type="Gene3D" id="3.90.550.10">
    <property type="entry name" value="Spore Coat Polysaccharide Biosynthesis Protein SpsA, Chain A"/>
    <property type="match status" value="1"/>
</dbReference>
<dbReference type="GO" id="GO:0046872">
    <property type="term" value="F:metal ion binding"/>
    <property type="evidence" value="ECO:0007669"/>
    <property type="project" value="UniProtKB-KW"/>
</dbReference>
<evidence type="ECO:0000256" key="1">
    <source>
        <dbReference type="ARBA" id="ARBA00001936"/>
    </source>
</evidence>
<dbReference type="Pfam" id="PF03071">
    <property type="entry name" value="GNT-I"/>
    <property type="match status" value="1"/>
</dbReference>
<keyword evidence="11" id="KW-0430">Lectin</keyword>
<keyword evidence="15 21" id="KW-0472">Membrane</keyword>
<evidence type="ECO:0000256" key="5">
    <source>
        <dbReference type="ARBA" id="ARBA00021956"/>
    </source>
</evidence>
<feature type="region of interest" description="Disordered" evidence="20">
    <location>
        <begin position="750"/>
        <end position="776"/>
    </location>
</feature>
<dbReference type="GO" id="GO:0000139">
    <property type="term" value="C:Golgi membrane"/>
    <property type="evidence" value="ECO:0007669"/>
    <property type="project" value="UniProtKB-SubCell"/>
</dbReference>
<evidence type="ECO:0000256" key="14">
    <source>
        <dbReference type="ARBA" id="ARBA00023034"/>
    </source>
</evidence>
<organism evidence="23 24">
    <name type="scientific">Tigriopus californicus</name>
    <name type="common">Marine copepod</name>
    <dbReference type="NCBI Taxonomy" id="6832"/>
    <lineage>
        <taxon>Eukaryota</taxon>
        <taxon>Metazoa</taxon>
        <taxon>Ecdysozoa</taxon>
        <taxon>Arthropoda</taxon>
        <taxon>Crustacea</taxon>
        <taxon>Multicrustacea</taxon>
        <taxon>Hexanauplia</taxon>
        <taxon>Copepoda</taxon>
        <taxon>Harpacticoida</taxon>
        <taxon>Harpacticidae</taxon>
        <taxon>Tigriopus</taxon>
    </lineage>
</organism>
<evidence type="ECO:0000256" key="20">
    <source>
        <dbReference type="SAM" id="MobiDB-lite"/>
    </source>
</evidence>
<comment type="pathway">
    <text evidence="3">Protein modification; protein glycosylation.</text>
</comment>
<keyword evidence="7" id="KW-0328">Glycosyltransferase</keyword>
<evidence type="ECO:0000256" key="2">
    <source>
        <dbReference type="ARBA" id="ARBA00004323"/>
    </source>
</evidence>
<evidence type="ECO:0000256" key="19">
    <source>
        <dbReference type="ARBA" id="ARBA00049045"/>
    </source>
</evidence>
<reference evidence="23 24" key="1">
    <citation type="journal article" date="2018" name="Nat. Ecol. Evol.">
        <title>Genomic signatures of mitonuclear coevolution across populations of Tigriopus californicus.</title>
        <authorList>
            <person name="Barreto F.S."/>
            <person name="Watson E.T."/>
            <person name="Lima T.G."/>
            <person name="Willett C.S."/>
            <person name="Edmands S."/>
            <person name="Li W."/>
            <person name="Burton R.S."/>
        </authorList>
    </citation>
    <scope>NUCLEOTIDE SEQUENCE [LARGE SCALE GENOMIC DNA]</scope>
    <source>
        <strain evidence="23 24">San Diego</strain>
    </source>
</reference>
<keyword evidence="10" id="KW-0479">Metal-binding</keyword>
<evidence type="ECO:0000256" key="10">
    <source>
        <dbReference type="ARBA" id="ARBA00022723"/>
    </source>
</evidence>
<keyword evidence="13 21" id="KW-1133">Transmembrane helix</keyword>
<feature type="domain" description="ILEI/PANDER" evidence="22">
    <location>
        <begin position="223"/>
        <end position="310"/>
    </location>
</feature>
<dbReference type="UniPathway" id="UPA00378"/>
<evidence type="ECO:0000256" key="4">
    <source>
        <dbReference type="ARBA" id="ARBA00006492"/>
    </source>
</evidence>
<dbReference type="InterPro" id="IPR052463">
    <property type="entry name" value="O-linked_mannose_GnT"/>
</dbReference>
<protein>
    <recommendedName>
        <fullName evidence="5">Protein O-linked-mannose beta-1,2-N-acetylglucosaminyltransferase 1</fullName>
    </recommendedName>
</protein>
<comment type="similarity">
    <text evidence="4">Belongs to the glycosyltransferase 13 family.</text>
</comment>
<evidence type="ECO:0000256" key="15">
    <source>
        <dbReference type="ARBA" id="ARBA00023136"/>
    </source>
</evidence>
<comment type="caution">
    <text evidence="23">The sequence shown here is derived from an EMBL/GenBank/DDBJ whole genome shotgun (WGS) entry which is preliminary data.</text>
</comment>
<sequence>MSPNSSDTSLRRPSREAEDDGTTPHNNGNLDHNIPDEIQATWGVMPFLDERIAPSEAEPLRQSRTRSGMTSKKSRRPFFHQHLRSASSSTYLAPQRQLSGFTGPFPAFFFIKPWARRKCWQKLTRIFLTLILVITISINVVFMLETSRHGLAPESKRPVTANGHVVDREPSDILPTNRRSNQLKLQQNLPKFLTIEVLSSQKKVSVTVDGTTILENSDDQKGRGIHILVLNQSSGAVMAQRSFDTYSPHEDEAMSLFLNLVSPGRIIILAIRDEATFQMKTPARELLHRLGAKKAKKLGWRDMWAMVTVKRGQVFGESFSKSSGFNTWGTPVFLRAEVPLSSNSNCQAWPSSEESKRRHEFCDNYEGYGLVCNCEDPAPISNLSPGRVLNNQVADVPVAIIASNRPQYLYRMLRTLLSADGADPEMITVFIDGFYEEPLAVAKLFGLRGIQHTPIGTRNSRISQHYRASLTATFNIYPNAKYAIVLEEDLDVSPDFFGYFSQTLRLLEEDDSLYCVSAWNDQGYQHTVSDPGILYRVETMPGLGWILKKSLYKQELEPRWPTPEKMWDWDMWMRLKEIRKGRECIVPDVSRTYHFGSSGLNMNSYFQDVYFKKHSVNNERHVELKNVESLKQHTYEDLLHRSIQRANVLSTSVSPCSGKFKVPKRSKKSLQRPSSSIESNVLYIQMRDAKDFETWLELARCLHIWDLDARGFHRGLWRMHYRGVPLFIVGVPFSDYAKHKPKHVKPLVLKKTTASSSSSNHNTPTTAAKPGGGGGS</sequence>
<dbReference type="PANTHER" id="PTHR46396:SF1">
    <property type="entry name" value="PROTEIN O-LINKED-MANNOSE BETA-1,2-N-ACETYLGLUCOSAMINYLTRANSFERASE 1"/>
    <property type="match status" value="1"/>
</dbReference>
<evidence type="ECO:0000313" key="23">
    <source>
        <dbReference type="EMBL" id="TRY70659.1"/>
    </source>
</evidence>
<dbReference type="AlphaFoldDB" id="A0A553NYZ5"/>
<dbReference type="SUPFAM" id="SSF53448">
    <property type="entry name" value="Nucleotide-diphospho-sugar transferases"/>
    <property type="match status" value="1"/>
</dbReference>
<evidence type="ECO:0000256" key="6">
    <source>
        <dbReference type="ARBA" id="ARBA00022553"/>
    </source>
</evidence>
<keyword evidence="17" id="KW-0464">Manganese</keyword>
<dbReference type="GO" id="GO:0047223">
    <property type="term" value="F:beta-1,3-galactosyl-O-glycosyl-glycoprotein beta-1,3-N-acetylglucosaminyltransferase activity"/>
    <property type="evidence" value="ECO:0007669"/>
    <property type="project" value="TreeGrafter"/>
</dbReference>
<keyword evidence="6" id="KW-0597">Phosphoprotein</keyword>
<keyword evidence="24" id="KW-1185">Reference proteome</keyword>
<keyword evidence="16" id="KW-1015">Disulfide bond</keyword>
<feature type="region of interest" description="Disordered" evidence="20">
    <location>
        <begin position="55"/>
        <end position="78"/>
    </location>
</feature>
<keyword evidence="12" id="KW-0735">Signal-anchor</keyword>
<keyword evidence="8" id="KW-0808">Transferase</keyword>
<dbReference type="OrthoDB" id="440755at2759"/>
<dbReference type="InterPro" id="IPR039477">
    <property type="entry name" value="ILEI/PANDER_dom"/>
</dbReference>
<comment type="subcellular location">
    <subcellularLocation>
        <location evidence="2">Golgi apparatus membrane</location>
        <topology evidence="2">Single-pass type II membrane protein</topology>
    </subcellularLocation>
</comment>
<dbReference type="STRING" id="6832.A0A553NYZ5"/>
<evidence type="ECO:0000256" key="11">
    <source>
        <dbReference type="ARBA" id="ARBA00022734"/>
    </source>
</evidence>
<proteinExistence type="inferred from homology"/>
<evidence type="ECO:0000256" key="16">
    <source>
        <dbReference type="ARBA" id="ARBA00023157"/>
    </source>
</evidence>
<dbReference type="InterPro" id="IPR004139">
    <property type="entry name" value="Glyco_trans_13"/>
</dbReference>
<evidence type="ECO:0000259" key="22">
    <source>
        <dbReference type="Pfam" id="PF15711"/>
    </source>
</evidence>
<gene>
    <name evidence="23" type="ORF">TCAL_11082</name>
</gene>
<comment type="cofactor">
    <cofactor evidence="1">
        <name>Mn(2+)</name>
        <dbReference type="ChEBI" id="CHEBI:29035"/>
    </cofactor>
</comment>
<dbReference type="Proteomes" id="UP000318571">
    <property type="component" value="Chromosome 9"/>
</dbReference>
<comment type="subunit">
    <text evidence="18">Interacts with DAG1 (via O-linked mannose moiety). Interacts (via transmembrane domain) with FKTN; the interaction is direct and is required for normal location in Golgi membranes.</text>
</comment>
<evidence type="ECO:0000256" key="13">
    <source>
        <dbReference type="ARBA" id="ARBA00022989"/>
    </source>
</evidence>
<dbReference type="Pfam" id="PF15711">
    <property type="entry name" value="ILEI"/>
    <property type="match status" value="1"/>
</dbReference>
<keyword evidence="9 21" id="KW-0812">Transmembrane</keyword>
<dbReference type="CDD" id="cd13937">
    <property type="entry name" value="PANDER_GnT-1_2_like"/>
    <property type="match status" value="1"/>
</dbReference>
<accession>A0A553NYZ5</accession>
<evidence type="ECO:0000256" key="3">
    <source>
        <dbReference type="ARBA" id="ARBA00004922"/>
    </source>
</evidence>
<name>A0A553NYZ5_TIGCA</name>
<dbReference type="GO" id="GO:0030246">
    <property type="term" value="F:carbohydrate binding"/>
    <property type="evidence" value="ECO:0007669"/>
    <property type="project" value="UniProtKB-KW"/>
</dbReference>
<evidence type="ECO:0000256" key="21">
    <source>
        <dbReference type="SAM" id="Phobius"/>
    </source>
</evidence>
<evidence type="ECO:0000313" key="24">
    <source>
        <dbReference type="Proteomes" id="UP000318571"/>
    </source>
</evidence>
<evidence type="ECO:0000256" key="9">
    <source>
        <dbReference type="ARBA" id="ARBA00022692"/>
    </source>
</evidence>
<feature type="region of interest" description="Disordered" evidence="20">
    <location>
        <begin position="1"/>
        <end position="34"/>
    </location>
</feature>
<evidence type="ECO:0000256" key="12">
    <source>
        <dbReference type="ARBA" id="ARBA00022968"/>
    </source>
</evidence>
<dbReference type="FunFam" id="3.90.550.10:FF:000038">
    <property type="entry name" value="protein O-linked-mannose beta-1,2-N-acetylglucosaminyltransferase 1 isoform X1"/>
    <property type="match status" value="1"/>
</dbReference>
<dbReference type="PROSITE" id="PS52031">
    <property type="entry name" value="GG_LECTIN"/>
    <property type="match status" value="1"/>
</dbReference>
<feature type="transmembrane region" description="Helical" evidence="21">
    <location>
        <begin position="126"/>
        <end position="144"/>
    </location>
</feature>
<dbReference type="PANTHER" id="PTHR46396">
    <property type="entry name" value="PROTEIN O-LINKED-MANNOSE BETA-1,2-N-ACETYLGLUCOSAMINYLTRANSFERASE 1"/>
    <property type="match status" value="1"/>
</dbReference>
<dbReference type="EMBL" id="VCGU01000009">
    <property type="protein sequence ID" value="TRY70659.1"/>
    <property type="molecule type" value="Genomic_DNA"/>
</dbReference>
<evidence type="ECO:0000256" key="18">
    <source>
        <dbReference type="ARBA" id="ARBA00046887"/>
    </source>
</evidence>
<comment type="catalytic activity">
    <reaction evidence="19">
        <text>3-O-(alpha-D-mannosyl)-L-threonyl-[protein] + UDP-N-acetyl-alpha-D-glucosamine = 3-O-(N-acetyl-beta-D-glucosaminyl-(1-&gt;2)-alpha-D-mannosyl)-L-threonyl-[protein] + UDP + H(+)</text>
        <dbReference type="Rhea" id="RHEA:54128"/>
        <dbReference type="Rhea" id="RHEA-COMP:13547"/>
        <dbReference type="Rhea" id="RHEA-COMP:13802"/>
        <dbReference type="ChEBI" id="CHEBI:15378"/>
        <dbReference type="ChEBI" id="CHEBI:57705"/>
        <dbReference type="ChEBI" id="CHEBI:58223"/>
        <dbReference type="ChEBI" id="CHEBI:137323"/>
        <dbReference type="ChEBI" id="CHEBI:138067"/>
    </reaction>
</comment>